<keyword evidence="2 6" id="KW-0732">Signal</keyword>
<reference evidence="8" key="1">
    <citation type="submission" date="2022-07" db="EMBL/GenBank/DDBJ databases">
        <title>Chromosome-level genome of Muraenolepis orangiensis.</title>
        <authorList>
            <person name="Kim J."/>
        </authorList>
    </citation>
    <scope>NUCLEOTIDE SEQUENCE</scope>
    <source>
        <strain evidence="8">KU_S4_2022</strain>
        <tissue evidence="8">Muscle</tissue>
    </source>
</reference>
<evidence type="ECO:0000313" key="9">
    <source>
        <dbReference type="Proteomes" id="UP001148018"/>
    </source>
</evidence>
<evidence type="ECO:0000256" key="1">
    <source>
        <dbReference type="ARBA" id="ARBA00022723"/>
    </source>
</evidence>
<keyword evidence="1" id="KW-0479">Metal-binding</keyword>
<dbReference type="AlphaFoldDB" id="A0A9Q0DQZ0"/>
<name>A0A9Q0DQZ0_9TELE</name>
<dbReference type="SUPFAM" id="SSF47473">
    <property type="entry name" value="EF-hand"/>
    <property type="match status" value="1"/>
</dbReference>
<dbReference type="PROSITE" id="PS00018">
    <property type="entry name" value="EF_HAND_1"/>
    <property type="match status" value="1"/>
</dbReference>
<gene>
    <name evidence="8" type="ORF">NHX12_006411</name>
</gene>
<evidence type="ECO:0000256" key="6">
    <source>
        <dbReference type="SAM" id="SignalP"/>
    </source>
</evidence>
<feature type="compositionally biased region" description="Basic and acidic residues" evidence="5">
    <location>
        <begin position="198"/>
        <end position="235"/>
    </location>
</feature>
<dbReference type="Gene3D" id="1.10.238.10">
    <property type="entry name" value="EF-hand"/>
    <property type="match status" value="1"/>
</dbReference>
<evidence type="ECO:0000259" key="7">
    <source>
        <dbReference type="PROSITE" id="PS50222"/>
    </source>
</evidence>
<dbReference type="InterPro" id="IPR011992">
    <property type="entry name" value="EF-hand-dom_pair"/>
</dbReference>
<keyword evidence="4" id="KW-0106">Calcium</keyword>
<dbReference type="InterPro" id="IPR018247">
    <property type="entry name" value="EF_Hand_1_Ca_BS"/>
</dbReference>
<evidence type="ECO:0000313" key="8">
    <source>
        <dbReference type="EMBL" id="KAJ3594079.1"/>
    </source>
</evidence>
<keyword evidence="9" id="KW-1185">Reference proteome</keyword>
<dbReference type="PROSITE" id="PS50222">
    <property type="entry name" value="EF_HAND_2"/>
    <property type="match status" value="1"/>
</dbReference>
<feature type="chain" id="PRO_5040293033" description="EF-hand domain-containing protein" evidence="6">
    <location>
        <begin position="32"/>
        <end position="265"/>
    </location>
</feature>
<dbReference type="GO" id="GO:0005509">
    <property type="term" value="F:calcium ion binding"/>
    <property type="evidence" value="ECO:0007669"/>
    <property type="project" value="InterPro"/>
</dbReference>
<dbReference type="OrthoDB" id="289247at2759"/>
<dbReference type="PANTHER" id="PTHR23104">
    <property type="entry name" value="MULTIPLE COAGULATION FACTOR DEFICIENCY PROTEIN 2 NEURAL STEM CELL DERIVED NEURONAL SURVIVAL PROTEIN"/>
    <property type="match status" value="1"/>
</dbReference>
<proteinExistence type="predicted"/>
<evidence type="ECO:0000256" key="4">
    <source>
        <dbReference type="ARBA" id="ARBA00022837"/>
    </source>
</evidence>
<evidence type="ECO:0000256" key="3">
    <source>
        <dbReference type="ARBA" id="ARBA00022737"/>
    </source>
</evidence>
<dbReference type="EMBL" id="JANIIK010000112">
    <property type="protein sequence ID" value="KAJ3594079.1"/>
    <property type="molecule type" value="Genomic_DNA"/>
</dbReference>
<evidence type="ECO:0000256" key="5">
    <source>
        <dbReference type="SAM" id="MobiDB-lite"/>
    </source>
</evidence>
<feature type="region of interest" description="Disordered" evidence="5">
    <location>
        <begin position="179"/>
        <end position="265"/>
    </location>
</feature>
<sequence>MLMNGGPAVPHLEGSLPWVWCLCLLAQLCLGARVPGVNREESELVNPLGAGEEERRLLQSYIQANLKEGQGSEVSTWEQAVFFLFRLYDFDRSGQIDGLEMMKLLSDYNSHKPLGTKTNEPIVSMVDFLLLTRDQNQDGLLAPSELLSSPLPYTQEEDQPLQQEQEMVVEEMLVRSEDSLKTGEGELKEDEEIQPGGEHGENIHQEEVKLKEEVPLDQLLETHKKDNQMEQRELDGLQIPKVPAPAEGAKGQQHGALVHQGQPEM</sequence>
<feature type="signal peptide" evidence="6">
    <location>
        <begin position="1"/>
        <end position="31"/>
    </location>
</feature>
<accession>A0A9Q0DQZ0</accession>
<organism evidence="8 9">
    <name type="scientific">Muraenolepis orangiensis</name>
    <name type="common">Patagonian moray cod</name>
    <dbReference type="NCBI Taxonomy" id="630683"/>
    <lineage>
        <taxon>Eukaryota</taxon>
        <taxon>Metazoa</taxon>
        <taxon>Chordata</taxon>
        <taxon>Craniata</taxon>
        <taxon>Vertebrata</taxon>
        <taxon>Euteleostomi</taxon>
        <taxon>Actinopterygii</taxon>
        <taxon>Neopterygii</taxon>
        <taxon>Teleostei</taxon>
        <taxon>Neoteleostei</taxon>
        <taxon>Acanthomorphata</taxon>
        <taxon>Zeiogadaria</taxon>
        <taxon>Gadariae</taxon>
        <taxon>Gadiformes</taxon>
        <taxon>Muraenolepidoidei</taxon>
        <taxon>Muraenolepididae</taxon>
        <taxon>Muraenolepis</taxon>
    </lineage>
</organism>
<dbReference type="InterPro" id="IPR002048">
    <property type="entry name" value="EF_hand_dom"/>
</dbReference>
<feature type="domain" description="EF-hand" evidence="7">
    <location>
        <begin position="76"/>
        <end position="111"/>
    </location>
</feature>
<protein>
    <recommendedName>
        <fullName evidence="7">EF-hand domain-containing protein</fullName>
    </recommendedName>
</protein>
<dbReference type="InterPro" id="IPR052110">
    <property type="entry name" value="MCFD2-like"/>
</dbReference>
<keyword evidence="3" id="KW-0677">Repeat</keyword>
<dbReference type="Proteomes" id="UP001148018">
    <property type="component" value="Unassembled WGS sequence"/>
</dbReference>
<dbReference type="PANTHER" id="PTHR23104:SF15">
    <property type="entry name" value="CELL GROWTH REGULATOR WITH EF HAND DOMAIN PROTEIN 1"/>
    <property type="match status" value="1"/>
</dbReference>
<evidence type="ECO:0000256" key="2">
    <source>
        <dbReference type="ARBA" id="ARBA00022729"/>
    </source>
</evidence>
<comment type="caution">
    <text evidence="8">The sequence shown here is derived from an EMBL/GenBank/DDBJ whole genome shotgun (WGS) entry which is preliminary data.</text>
</comment>